<evidence type="ECO:0000256" key="1">
    <source>
        <dbReference type="ARBA" id="ARBA00001936"/>
    </source>
</evidence>
<evidence type="ECO:0000256" key="6">
    <source>
        <dbReference type="ARBA" id="ARBA00023211"/>
    </source>
</evidence>
<dbReference type="PROSITE" id="PS51462">
    <property type="entry name" value="NUDIX"/>
    <property type="match status" value="1"/>
</dbReference>
<evidence type="ECO:0000259" key="7">
    <source>
        <dbReference type="PROSITE" id="PS51462"/>
    </source>
</evidence>
<accession>A0AAN7SDI7</accession>
<keyword evidence="9" id="KW-1185">Reference proteome</keyword>
<evidence type="ECO:0000256" key="3">
    <source>
        <dbReference type="ARBA" id="ARBA00022723"/>
    </source>
</evidence>
<dbReference type="InterPro" id="IPR015797">
    <property type="entry name" value="NUDIX_hydrolase-like_dom_sf"/>
</dbReference>
<evidence type="ECO:0000313" key="9">
    <source>
        <dbReference type="Proteomes" id="UP001353858"/>
    </source>
</evidence>
<keyword evidence="3" id="KW-0479">Metal-binding</keyword>
<dbReference type="SUPFAM" id="SSF55811">
    <property type="entry name" value="Nudix"/>
    <property type="match status" value="1"/>
</dbReference>
<dbReference type="GO" id="GO:0046872">
    <property type="term" value="F:metal ion binding"/>
    <property type="evidence" value="ECO:0007669"/>
    <property type="project" value="UniProtKB-KW"/>
</dbReference>
<reference evidence="9" key="1">
    <citation type="submission" date="2023-01" db="EMBL/GenBank/DDBJ databases">
        <title>Key to firefly adult light organ development and bioluminescence: homeobox transcription factors regulate luciferase expression and transportation to peroxisome.</title>
        <authorList>
            <person name="Fu X."/>
        </authorList>
    </citation>
    <scope>NUCLEOTIDE SEQUENCE [LARGE SCALE GENOMIC DNA]</scope>
</reference>
<proteinExistence type="predicted"/>
<gene>
    <name evidence="8" type="ORF">RN001_012929</name>
</gene>
<dbReference type="EMBL" id="JARPUR010000006">
    <property type="protein sequence ID" value="KAK4873569.1"/>
    <property type="molecule type" value="Genomic_DNA"/>
</dbReference>
<organism evidence="8 9">
    <name type="scientific">Aquatica leii</name>
    <dbReference type="NCBI Taxonomy" id="1421715"/>
    <lineage>
        <taxon>Eukaryota</taxon>
        <taxon>Metazoa</taxon>
        <taxon>Ecdysozoa</taxon>
        <taxon>Arthropoda</taxon>
        <taxon>Hexapoda</taxon>
        <taxon>Insecta</taxon>
        <taxon>Pterygota</taxon>
        <taxon>Neoptera</taxon>
        <taxon>Endopterygota</taxon>
        <taxon>Coleoptera</taxon>
        <taxon>Polyphaga</taxon>
        <taxon>Elateriformia</taxon>
        <taxon>Elateroidea</taxon>
        <taxon>Lampyridae</taxon>
        <taxon>Luciolinae</taxon>
        <taxon>Aquatica</taxon>
    </lineage>
</organism>
<dbReference type="InterPro" id="IPR000086">
    <property type="entry name" value="NUDIX_hydrolase_dom"/>
</dbReference>
<dbReference type="Gene3D" id="3.90.79.10">
    <property type="entry name" value="Nucleoside Triphosphate Pyrophosphohydrolase"/>
    <property type="match status" value="1"/>
</dbReference>
<dbReference type="Proteomes" id="UP001353858">
    <property type="component" value="Unassembled WGS sequence"/>
</dbReference>
<keyword evidence="5" id="KW-0460">Magnesium</keyword>
<protein>
    <recommendedName>
        <fullName evidence="7">Nudix hydrolase domain-containing protein</fullName>
    </recommendedName>
</protein>
<sequence>MLVFYPVYRIYRLGNRNSSFFNANNVLNEDNLRKAAVKFANMKPIRFQTQEPYKKAAVLIPLCVVDNKVSLLYTLRAANLKSHRAQVSFPGGMLDDKDKNLEYTALRETTEELGIKESSIVLWGTGKLIVTRGDLSVLPVIGQITEKLKCTSLNVNYNEVEDVFAVPLENLCNPKLSGYTQFRSGYSMPVFFGAPKKIWGLTALITNEFLKALMPAPAYAHPVKFVPMIKSHSFNSL</sequence>
<dbReference type="CDD" id="cd03426">
    <property type="entry name" value="NUDIX_CoAse_Nudt7"/>
    <property type="match status" value="1"/>
</dbReference>
<comment type="caution">
    <text evidence="8">The sequence shown here is derived from an EMBL/GenBank/DDBJ whole genome shotgun (WGS) entry which is preliminary data.</text>
</comment>
<evidence type="ECO:0000256" key="4">
    <source>
        <dbReference type="ARBA" id="ARBA00022801"/>
    </source>
</evidence>
<comment type="cofactor">
    <cofactor evidence="1">
        <name>Mn(2+)</name>
        <dbReference type="ChEBI" id="CHEBI:29035"/>
    </cofactor>
</comment>
<keyword evidence="6" id="KW-0464">Manganese</keyword>
<dbReference type="Pfam" id="PF00293">
    <property type="entry name" value="NUDIX"/>
    <property type="match status" value="1"/>
</dbReference>
<dbReference type="PANTHER" id="PTHR12992:SF11">
    <property type="entry name" value="MITOCHONDRIAL COENZYME A DIPHOSPHATASE NUDT8"/>
    <property type="match status" value="1"/>
</dbReference>
<evidence type="ECO:0000256" key="2">
    <source>
        <dbReference type="ARBA" id="ARBA00001946"/>
    </source>
</evidence>
<feature type="domain" description="Nudix hydrolase" evidence="7">
    <location>
        <begin position="53"/>
        <end position="192"/>
    </location>
</feature>
<evidence type="ECO:0000313" key="8">
    <source>
        <dbReference type="EMBL" id="KAK4873569.1"/>
    </source>
</evidence>
<dbReference type="InterPro" id="IPR045121">
    <property type="entry name" value="CoAse"/>
</dbReference>
<keyword evidence="4" id="KW-0378">Hydrolase</keyword>
<dbReference type="PANTHER" id="PTHR12992">
    <property type="entry name" value="NUDIX HYDROLASE"/>
    <property type="match status" value="1"/>
</dbReference>
<comment type="cofactor">
    <cofactor evidence="2">
        <name>Mg(2+)</name>
        <dbReference type="ChEBI" id="CHEBI:18420"/>
    </cofactor>
</comment>
<dbReference type="GO" id="GO:0010945">
    <property type="term" value="F:coenzyme A diphosphatase activity"/>
    <property type="evidence" value="ECO:0007669"/>
    <property type="project" value="InterPro"/>
</dbReference>
<dbReference type="AlphaFoldDB" id="A0AAN7SDI7"/>
<evidence type="ECO:0000256" key="5">
    <source>
        <dbReference type="ARBA" id="ARBA00022842"/>
    </source>
</evidence>
<name>A0AAN7SDI7_9COLE</name>